<reference evidence="2 3" key="1">
    <citation type="submission" date="2019-02" db="EMBL/GenBank/DDBJ databases">
        <title>Deep-cultivation of Planctomycetes and their phenomic and genomic characterization uncovers novel biology.</title>
        <authorList>
            <person name="Wiegand S."/>
            <person name="Jogler M."/>
            <person name="Boedeker C."/>
            <person name="Pinto D."/>
            <person name="Vollmers J."/>
            <person name="Rivas-Marin E."/>
            <person name="Kohn T."/>
            <person name="Peeters S.H."/>
            <person name="Heuer A."/>
            <person name="Rast P."/>
            <person name="Oberbeckmann S."/>
            <person name="Bunk B."/>
            <person name="Jeske O."/>
            <person name="Meyerdierks A."/>
            <person name="Storesund J.E."/>
            <person name="Kallscheuer N."/>
            <person name="Luecker S."/>
            <person name="Lage O.M."/>
            <person name="Pohl T."/>
            <person name="Merkel B.J."/>
            <person name="Hornburger P."/>
            <person name="Mueller R.-W."/>
            <person name="Bruemmer F."/>
            <person name="Labrenz M."/>
            <person name="Spormann A.M."/>
            <person name="Op Den Camp H."/>
            <person name="Overmann J."/>
            <person name="Amann R."/>
            <person name="Jetten M.S.M."/>
            <person name="Mascher T."/>
            <person name="Medema M.H."/>
            <person name="Devos D.P."/>
            <person name="Kaster A.-K."/>
            <person name="Ovreas L."/>
            <person name="Rohde M."/>
            <person name="Galperin M.Y."/>
            <person name="Jogler C."/>
        </authorList>
    </citation>
    <scope>NUCLEOTIDE SEQUENCE [LARGE SCALE GENOMIC DNA]</scope>
    <source>
        <strain evidence="2 3">CA13</strain>
    </source>
</reference>
<protein>
    <recommendedName>
        <fullName evidence="1">DUF559 domain-containing protein</fullName>
    </recommendedName>
</protein>
<dbReference type="PANTHER" id="PTHR38590">
    <property type="entry name" value="BLL0828 PROTEIN"/>
    <property type="match status" value="1"/>
</dbReference>
<evidence type="ECO:0000313" key="2">
    <source>
        <dbReference type="EMBL" id="TWT84731.1"/>
    </source>
</evidence>
<comment type="caution">
    <text evidence="2">The sequence shown here is derived from an EMBL/GenBank/DDBJ whole genome shotgun (WGS) entry which is preliminary data.</text>
</comment>
<name>A0A5C5ZD40_9BACT</name>
<sequence>MIESEGEVNSGCRSTRRDPPVIAFAFDHRTQSSAVWQRVRGPRCRNLKFQRESPLSPYTVDLGCVALKVVVEVEGEHHQTDGGKVYDKVGD</sequence>
<evidence type="ECO:0000259" key="1">
    <source>
        <dbReference type="Pfam" id="PF04480"/>
    </source>
</evidence>
<accession>A0A5C5ZD40</accession>
<proteinExistence type="predicted"/>
<dbReference type="InterPro" id="IPR007569">
    <property type="entry name" value="DUF559"/>
</dbReference>
<dbReference type="RefSeq" id="WP_146402571.1">
    <property type="nucleotide sequence ID" value="NZ_SJPJ01000001.1"/>
</dbReference>
<dbReference type="AlphaFoldDB" id="A0A5C5ZD40"/>
<dbReference type="PANTHER" id="PTHR38590:SF1">
    <property type="entry name" value="BLL0828 PROTEIN"/>
    <property type="match status" value="1"/>
</dbReference>
<dbReference type="EMBL" id="SJPJ01000001">
    <property type="protein sequence ID" value="TWT84731.1"/>
    <property type="molecule type" value="Genomic_DNA"/>
</dbReference>
<dbReference type="OrthoDB" id="9798754at2"/>
<dbReference type="Pfam" id="PF04480">
    <property type="entry name" value="DUF559"/>
    <property type="match status" value="1"/>
</dbReference>
<dbReference type="Proteomes" id="UP000315010">
    <property type="component" value="Unassembled WGS sequence"/>
</dbReference>
<evidence type="ECO:0000313" key="3">
    <source>
        <dbReference type="Proteomes" id="UP000315010"/>
    </source>
</evidence>
<organism evidence="2 3">
    <name type="scientific">Novipirellula herctigrandis</name>
    <dbReference type="NCBI Taxonomy" id="2527986"/>
    <lineage>
        <taxon>Bacteria</taxon>
        <taxon>Pseudomonadati</taxon>
        <taxon>Planctomycetota</taxon>
        <taxon>Planctomycetia</taxon>
        <taxon>Pirellulales</taxon>
        <taxon>Pirellulaceae</taxon>
        <taxon>Novipirellula</taxon>
    </lineage>
</organism>
<dbReference type="InterPro" id="IPR047216">
    <property type="entry name" value="Endonuclease_DUF559_bact"/>
</dbReference>
<gene>
    <name evidence="2" type="ORF">CA13_62110</name>
</gene>
<keyword evidence="3" id="KW-1185">Reference proteome</keyword>
<feature type="domain" description="DUF559" evidence="1">
    <location>
        <begin position="30"/>
        <end position="87"/>
    </location>
</feature>